<dbReference type="InterPro" id="IPR036250">
    <property type="entry name" value="AcylCo_DH-like_C"/>
</dbReference>
<keyword evidence="4" id="KW-0274">FAD</keyword>
<keyword evidence="5" id="KW-0560">Oxidoreductase</keyword>
<dbReference type="InterPro" id="IPR037069">
    <property type="entry name" value="AcylCoA_DH/ox_N_sf"/>
</dbReference>
<dbReference type="InterPro" id="IPR009100">
    <property type="entry name" value="AcylCoA_DH/oxidase_NM_dom_sf"/>
</dbReference>
<dbReference type="EMBL" id="UINC01001148">
    <property type="protein sequence ID" value="SUZ72230.1"/>
    <property type="molecule type" value="Genomic_DNA"/>
</dbReference>
<dbReference type="AlphaFoldDB" id="A0A381PZD8"/>
<organism evidence="9">
    <name type="scientific">marine metagenome</name>
    <dbReference type="NCBI Taxonomy" id="408172"/>
    <lineage>
        <taxon>unclassified sequences</taxon>
        <taxon>metagenomes</taxon>
        <taxon>ecological metagenomes</taxon>
    </lineage>
</organism>
<reference evidence="9" key="1">
    <citation type="submission" date="2018-05" db="EMBL/GenBank/DDBJ databases">
        <authorList>
            <person name="Lanie J.A."/>
            <person name="Ng W.-L."/>
            <person name="Kazmierczak K.M."/>
            <person name="Andrzejewski T.M."/>
            <person name="Davidsen T.M."/>
            <person name="Wayne K.J."/>
            <person name="Tettelin H."/>
            <person name="Glass J.I."/>
            <person name="Rusch D."/>
            <person name="Podicherti R."/>
            <person name="Tsui H.-C.T."/>
            <person name="Winkler M.E."/>
        </authorList>
    </citation>
    <scope>NUCLEOTIDE SEQUENCE</scope>
</reference>
<accession>A0A381PZD8</accession>
<proteinExistence type="inferred from homology"/>
<dbReference type="Pfam" id="PF02770">
    <property type="entry name" value="Acyl-CoA_dh_M"/>
    <property type="match status" value="1"/>
</dbReference>
<evidence type="ECO:0000256" key="3">
    <source>
        <dbReference type="ARBA" id="ARBA00022630"/>
    </source>
</evidence>
<dbReference type="GO" id="GO:0016627">
    <property type="term" value="F:oxidoreductase activity, acting on the CH-CH group of donors"/>
    <property type="evidence" value="ECO:0007669"/>
    <property type="project" value="InterPro"/>
</dbReference>
<evidence type="ECO:0000256" key="4">
    <source>
        <dbReference type="ARBA" id="ARBA00022827"/>
    </source>
</evidence>
<dbReference type="PANTHER" id="PTHR43292">
    <property type="entry name" value="ACYL-COA DEHYDROGENASE"/>
    <property type="match status" value="1"/>
</dbReference>
<sequence>MDFNDTPEETKFRKEASDWLSANATLKDDEEAGNYPGMGEDDALTLAKKWAAKLYDSGWACLHWPKEYGGRGSTPIERVIWGQEASKYRIPGGFFEIGQGMAGPVLMMYANEEQKKRYLPPMAKGEEVWCQLFSEPGAGSDLAGLKTKSVLEGDTWTINGQKIWTSGAHYCDYGILVTRSDPSAQKHKGLTYFFLDMKSPGVEVRPIKQISGGANFNEVYFTDVKIPDEQRLGSVGDGWKVALTTLMNERLAVGDASGPDFQEAFNLACGHDLNGDLAIKDGSVRDKLADWYCQSSGLKYTKYRNISALSRGETPGPQASITKIVSGNKLQEIANFGMDIMDAAGIVRPESADAEQTMYQMGFFGAAGIRIAGGTDEILRNIISEQVLGLPQDMRADKGIPFNEIPSSNKK</sequence>
<dbReference type="GO" id="GO:0005886">
    <property type="term" value="C:plasma membrane"/>
    <property type="evidence" value="ECO:0007669"/>
    <property type="project" value="TreeGrafter"/>
</dbReference>
<dbReference type="Gene3D" id="1.20.140.10">
    <property type="entry name" value="Butyryl-CoA Dehydrogenase, subunit A, domain 3"/>
    <property type="match status" value="1"/>
</dbReference>
<feature type="domain" description="Acyl-CoA oxidase/dehydrogenase middle" evidence="7">
    <location>
        <begin position="130"/>
        <end position="224"/>
    </location>
</feature>
<dbReference type="GO" id="GO:0050660">
    <property type="term" value="F:flavin adenine dinucleotide binding"/>
    <property type="evidence" value="ECO:0007669"/>
    <property type="project" value="InterPro"/>
</dbReference>
<dbReference type="Pfam" id="PF02771">
    <property type="entry name" value="Acyl-CoA_dh_N"/>
    <property type="match status" value="1"/>
</dbReference>
<evidence type="ECO:0000259" key="8">
    <source>
        <dbReference type="Pfam" id="PF02771"/>
    </source>
</evidence>
<evidence type="ECO:0000256" key="5">
    <source>
        <dbReference type="ARBA" id="ARBA00023002"/>
    </source>
</evidence>
<comment type="similarity">
    <text evidence="2">Belongs to the acyl-CoA dehydrogenase family.</text>
</comment>
<dbReference type="InterPro" id="IPR013786">
    <property type="entry name" value="AcylCoA_DH/ox_N"/>
</dbReference>
<gene>
    <name evidence="9" type="ORF">METZ01_LOCUS25084</name>
</gene>
<comment type="cofactor">
    <cofactor evidence="1">
        <name>FAD</name>
        <dbReference type="ChEBI" id="CHEBI:57692"/>
    </cofactor>
</comment>
<feature type="domain" description="Acyl-CoA dehydrogenase/oxidase N-terminal" evidence="8">
    <location>
        <begin position="6"/>
        <end position="126"/>
    </location>
</feature>
<dbReference type="Gene3D" id="2.40.110.10">
    <property type="entry name" value="Butyryl-CoA Dehydrogenase, subunit A, domain 2"/>
    <property type="match status" value="1"/>
</dbReference>
<name>A0A381PZD8_9ZZZZ</name>
<dbReference type="InterPro" id="IPR052161">
    <property type="entry name" value="Mycobact_Acyl-CoA_DH"/>
</dbReference>
<dbReference type="InterPro" id="IPR006091">
    <property type="entry name" value="Acyl-CoA_Oxase/DH_mid-dom"/>
</dbReference>
<feature type="domain" description="Acyl-CoA dehydrogenase/oxidase C-terminal" evidence="6">
    <location>
        <begin position="236"/>
        <end position="387"/>
    </location>
</feature>
<dbReference type="SUPFAM" id="SSF56645">
    <property type="entry name" value="Acyl-CoA dehydrogenase NM domain-like"/>
    <property type="match status" value="1"/>
</dbReference>
<keyword evidence="3" id="KW-0285">Flavoprotein</keyword>
<dbReference type="SUPFAM" id="SSF47203">
    <property type="entry name" value="Acyl-CoA dehydrogenase C-terminal domain-like"/>
    <property type="match status" value="1"/>
</dbReference>
<protein>
    <recommendedName>
        <fullName evidence="10">Acyl-CoA dehydrogenase</fullName>
    </recommendedName>
</protein>
<dbReference type="InterPro" id="IPR046373">
    <property type="entry name" value="Acyl-CoA_Oxase/DH_mid-dom_sf"/>
</dbReference>
<evidence type="ECO:0000256" key="2">
    <source>
        <dbReference type="ARBA" id="ARBA00009347"/>
    </source>
</evidence>
<dbReference type="Gene3D" id="1.10.540.10">
    <property type="entry name" value="Acyl-CoA dehydrogenase/oxidase, N-terminal domain"/>
    <property type="match status" value="1"/>
</dbReference>
<evidence type="ECO:0000259" key="7">
    <source>
        <dbReference type="Pfam" id="PF02770"/>
    </source>
</evidence>
<evidence type="ECO:0000256" key="1">
    <source>
        <dbReference type="ARBA" id="ARBA00001974"/>
    </source>
</evidence>
<dbReference type="Pfam" id="PF00441">
    <property type="entry name" value="Acyl-CoA_dh_1"/>
    <property type="match status" value="1"/>
</dbReference>
<evidence type="ECO:0000259" key="6">
    <source>
        <dbReference type="Pfam" id="PF00441"/>
    </source>
</evidence>
<evidence type="ECO:0008006" key="10">
    <source>
        <dbReference type="Google" id="ProtNLM"/>
    </source>
</evidence>
<dbReference type="FunFam" id="2.40.110.10:FF:000011">
    <property type="entry name" value="Acyl-CoA dehydrogenase FadE34"/>
    <property type="match status" value="1"/>
</dbReference>
<evidence type="ECO:0000313" key="9">
    <source>
        <dbReference type="EMBL" id="SUZ72230.1"/>
    </source>
</evidence>
<dbReference type="InterPro" id="IPR009075">
    <property type="entry name" value="AcylCo_DH/oxidase_C"/>
</dbReference>
<dbReference type="PANTHER" id="PTHR43292:SF4">
    <property type="entry name" value="ACYL-COA DEHYDROGENASE FADE34"/>
    <property type="match status" value="1"/>
</dbReference>